<organism evidence="1 2">
    <name type="scientific">Paractinoplanes hotanensis</name>
    <dbReference type="NCBI Taxonomy" id="2906497"/>
    <lineage>
        <taxon>Bacteria</taxon>
        <taxon>Bacillati</taxon>
        <taxon>Actinomycetota</taxon>
        <taxon>Actinomycetes</taxon>
        <taxon>Micromonosporales</taxon>
        <taxon>Micromonosporaceae</taxon>
        <taxon>Paractinoplanes</taxon>
    </lineage>
</organism>
<evidence type="ECO:0000313" key="1">
    <source>
        <dbReference type="EMBL" id="MCM4077912.1"/>
    </source>
</evidence>
<sequence length="59" mass="6398">MDLSPGDVETDLIDLSKLSLAMLYQCDESVLANSVKTLLRQVDRPRVNLGGSGPPVRVD</sequence>
<proteinExistence type="predicted"/>
<evidence type="ECO:0000313" key="2">
    <source>
        <dbReference type="Proteomes" id="UP001523216"/>
    </source>
</evidence>
<dbReference type="EMBL" id="JAMQOL010000012">
    <property type="protein sequence ID" value="MCM4077912.1"/>
    <property type="molecule type" value="Genomic_DNA"/>
</dbReference>
<dbReference type="Proteomes" id="UP001523216">
    <property type="component" value="Unassembled WGS sequence"/>
</dbReference>
<name>A0ABT0XXI3_9ACTN</name>
<protein>
    <submittedName>
        <fullName evidence="1">Uncharacterized protein</fullName>
    </submittedName>
</protein>
<comment type="caution">
    <text evidence="1">The sequence shown here is derived from an EMBL/GenBank/DDBJ whole genome shotgun (WGS) entry which is preliminary data.</text>
</comment>
<keyword evidence="2" id="KW-1185">Reference proteome</keyword>
<gene>
    <name evidence="1" type="ORF">LXN57_10070</name>
</gene>
<accession>A0ABT0XXI3</accession>
<dbReference type="RefSeq" id="WP_251797763.1">
    <property type="nucleotide sequence ID" value="NZ_JAMQOL010000012.1"/>
</dbReference>
<reference evidence="1 2" key="1">
    <citation type="submission" date="2022-06" db="EMBL/GenBank/DDBJ databases">
        <title>Actinoplanes abujensis sp. nov., isolated from Nigerian arid soil.</title>
        <authorList>
            <person name="Ding P."/>
        </authorList>
    </citation>
    <scope>NUCLEOTIDE SEQUENCE [LARGE SCALE GENOMIC DNA]</scope>
    <source>
        <strain evidence="2">TRM88002</strain>
    </source>
</reference>